<keyword evidence="1" id="KW-0812">Transmembrane</keyword>
<protein>
    <recommendedName>
        <fullName evidence="4">Zinc-finger domain-containing protein</fullName>
    </recommendedName>
</protein>
<comment type="caution">
    <text evidence="2">The sequence shown here is derived from an EMBL/GenBank/DDBJ whole genome shotgun (WGS) entry which is preliminary data.</text>
</comment>
<dbReference type="Proteomes" id="UP000623461">
    <property type="component" value="Unassembled WGS sequence"/>
</dbReference>
<feature type="transmembrane region" description="Helical" evidence="1">
    <location>
        <begin position="118"/>
        <end position="137"/>
    </location>
</feature>
<feature type="transmembrane region" description="Helical" evidence="1">
    <location>
        <begin position="268"/>
        <end position="285"/>
    </location>
</feature>
<feature type="transmembrane region" description="Helical" evidence="1">
    <location>
        <begin position="143"/>
        <end position="163"/>
    </location>
</feature>
<proteinExistence type="predicted"/>
<evidence type="ECO:0000256" key="1">
    <source>
        <dbReference type="SAM" id="Phobius"/>
    </source>
</evidence>
<keyword evidence="3" id="KW-1185">Reference proteome</keyword>
<evidence type="ECO:0000313" key="2">
    <source>
        <dbReference type="EMBL" id="GGM88494.1"/>
    </source>
</evidence>
<gene>
    <name evidence="2" type="ORF">GCM10009721_11960</name>
</gene>
<sequence>MSPRHVRPVDLEAWVLGEADGLVSLSVEQHVVACPRCQAAVADLVGRVPAPTAYAVSPGDGAADVSQGAALPDLDTIWDSVRDEIELPRASLLERVLVRLGLPPGEAMVVAAAPALRGSWLCAVALAVAFAVGGAMAARTGNATVFLTVAPIVPVLGVATAFGPEVGAALEQESAAPYPLVRLVLLRTGAVLLTALPVVLVGQLLFPEAAAWVWLLPALGFTAAVLALSTWFGPWWPTTTITALWVVGTAAANRLDTIWAVFDPRCVVLYLVMLLVGPPVLVLRARRLGTIGRIAS</sequence>
<feature type="transmembrane region" description="Helical" evidence="1">
    <location>
        <begin position="212"/>
        <end position="232"/>
    </location>
</feature>
<dbReference type="RefSeq" id="WP_156035270.1">
    <property type="nucleotide sequence ID" value="NZ_BMNZ01000002.1"/>
</dbReference>
<feature type="transmembrane region" description="Helical" evidence="1">
    <location>
        <begin position="184"/>
        <end position="206"/>
    </location>
</feature>
<dbReference type="EMBL" id="BMNZ01000002">
    <property type="protein sequence ID" value="GGM88494.1"/>
    <property type="molecule type" value="Genomic_DNA"/>
</dbReference>
<reference evidence="3" key="1">
    <citation type="journal article" date="2019" name="Int. J. Syst. Evol. Microbiol.">
        <title>The Global Catalogue of Microorganisms (GCM) 10K type strain sequencing project: providing services to taxonomists for standard genome sequencing and annotation.</title>
        <authorList>
            <consortium name="The Broad Institute Genomics Platform"/>
            <consortium name="The Broad Institute Genome Sequencing Center for Infectious Disease"/>
            <person name="Wu L."/>
            <person name="Ma J."/>
        </authorList>
    </citation>
    <scope>NUCLEOTIDE SEQUENCE [LARGE SCALE GENOMIC DNA]</scope>
    <source>
        <strain evidence="3">JCM 1365</strain>
    </source>
</reference>
<keyword evidence="1" id="KW-0472">Membrane</keyword>
<evidence type="ECO:0008006" key="4">
    <source>
        <dbReference type="Google" id="ProtNLM"/>
    </source>
</evidence>
<accession>A0ABQ2HQD7</accession>
<evidence type="ECO:0000313" key="3">
    <source>
        <dbReference type="Proteomes" id="UP000623461"/>
    </source>
</evidence>
<organism evidence="2 3">
    <name type="scientific">Terrabacter tumescens</name>
    <dbReference type="NCBI Taxonomy" id="60443"/>
    <lineage>
        <taxon>Bacteria</taxon>
        <taxon>Bacillati</taxon>
        <taxon>Actinomycetota</taxon>
        <taxon>Actinomycetes</taxon>
        <taxon>Micrococcales</taxon>
        <taxon>Intrasporangiaceae</taxon>
        <taxon>Terrabacter</taxon>
    </lineage>
</organism>
<keyword evidence="1" id="KW-1133">Transmembrane helix</keyword>
<name>A0ABQ2HQD7_9MICO</name>